<gene>
    <name evidence="2" type="ORF">GN244_ATG20349</name>
</gene>
<dbReference type="EMBL" id="WSZM01001201">
    <property type="protein sequence ID" value="KAF4027998.1"/>
    <property type="molecule type" value="Genomic_DNA"/>
</dbReference>
<proteinExistence type="predicted"/>
<dbReference type="Proteomes" id="UP000602510">
    <property type="component" value="Unassembled WGS sequence"/>
</dbReference>
<name>A0A833S634_PHYIN</name>
<dbReference type="AlphaFoldDB" id="A0A833S634"/>
<keyword evidence="3" id="KW-1185">Reference proteome</keyword>
<feature type="region of interest" description="Disordered" evidence="1">
    <location>
        <begin position="76"/>
        <end position="107"/>
    </location>
</feature>
<evidence type="ECO:0000256" key="1">
    <source>
        <dbReference type="SAM" id="MobiDB-lite"/>
    </source>
</evidence>
<evidence type="ECO:0000313" key="3">
    <source>
        <dbReference type="Proteomes" id="UP000602510"/>
    </source>
</evidence>
<comment type="caution">
    <text evidence="2">The sequence shown here is derived from an EMBL/GenBank/DDBJ whole genome shotgun (WGS) entry which is preliminary data.</text>
</comment>
<reference evidence="2" key="1">
    <citation type="submission" date="2020-04" db="EMBL/GenBank/DDBJ databases">
        <title>Hybrid Assembly of Korean Phytophthora infestans isolates.</title>
        <authorList>
            <person name="Prokchorchik M."/>
            <person name="Lee Y."/>
            <person name="Seo J."/>
            <person name="Cho J.-H."/>
            <person name="Park Y.-E."/>
            <person name="Jang D.-C."/>
            <person name="Im J.-S."/>
            <person name="Choi J.-G."/>
            <person name="Park H.-J."/>
            <person name="Lee G.-B."/>
            <person name="Lee Y.-G."/>
            <person name="Hong S.-Y."/>
            <person name="Cho K."/>
            <person name="Sohn K.H."/>
        </authorList>
    </citation>
    <scope>NUCLEOTIDE SEQUENCE</scope>
    <source>
        <strain evidence="2">KR_1_A1</strain>
    </source>
</reference>
<feature type="compositionally biased region" description="Basic and acidic residues" evidence="1">
    <location>
        <begin position="76"/>
        <end position="93"/>
    </location>
</feature>
<sequence>MEHLLYRYIGITSWLSTYECSLRWSNHNQASYYIRDVQSSLFGRRCTCDQAQDRPRAILYSTWDAERLRRSNRYENFHSEDDRSHQQRRERILRLKRPNANMFSLSH</sequence>
<protein>
    <submittedName>
        <fullName evidence="2">Uncharacterized protein</fullName>
    </submittedName>
</protein>
<organism evidence="2 3">
    <name type="scientific">Phytophthora infestans</name>
    <name type="common">Potato late blight agent</name>
    <name type="synonym">Botrytis infestans</name>
    <dbReference type="NCBI Taxonomy" id="4787"/>
    <lineage>
        <taxon>Eukaryota</taxon>
        <taxon>Sar</taxon>
        <taxon>Stramenopiles</taxon>
        <taxon>Oomycota</taxon>
        <taxon>Peronosporomycetes</taxon>
        <taxon>Peronosporales</taxon>
        <taxon>Peronosporaceae</taxon>
        <taxon>Phytophthora</taxon>
    </lineage>
</organism>
<evidence type="ECO:0000313" key="2">
    <source>
        <dbReference type="EMBL" id="KAF4027998.1"/>
    </source>
</evidence>
<accession>A0A833S634</accession>